<gene>
    <name evidence="1" type="ORF">B9G39_21655</name>
</gene>
<dbReference type="AlphaFoldDB" id="A0A4P9VTS3"/>
<comment type="caution">
    <text evidence="1">The sequence shown here is derived from an EMBL/GenBank/DDBJ whole genome shotgun (WGS) entry which is preliminary data.</text>
</comment>
<dbReference type="Proteomes" id="UP000257039">
    <property type="component" value="Unassembled WGS sequence"/>
</dbReference>
<proteinExistence type="predicted"/>
<protein>
    <submittedName>
        <fullName evidence="1">Uncharacterized protein</fullName>
    </submittedName>
</protein>
<evidence type="ECO:0000313" key="1">
    <source>
        <dbReference type="EMBL" id="RDH45844.1"/>
    </source>
</evidence>
<organism evidence="1 2">
    <name type="scientific">Zooshikella ganghwensis</name>
    <dbReference type="NCBI Taxonomy" id="202772"/>
    <lineage>
        <taxon>Bacteria</taxon>
        <taxon>Pseudomonadati</taxon>
        <taxon>Pseudomonadota</taxon>
        <taxon>Gammaproteobacteria</taxon>
        <taxon>Oceanospirillales</taxon>
        <taxon>Zooshikellaceae</taxon>
        <taxon>Zooshikella</taxon>
    </lineage>
</organism>
<dbReference type="EMBL" id="NDXW01000001">
    <property type="protein sequence ID" value="RDH45844.1"/>
    <property type="molecule type" value="Genomic_DNA"/>
</dbReference>
<keyword evidence="2" id="KW-1185">Reference proteome</keyword>
<dbReference type="RefSeq" id="WP_094788733.1">
    <property type="nucleotide sequence ID" value="NZ_NDXW01000001.1"/>
</dbReference>
<sequence>MNQIELIIEEAKEFLEKNADAVPESDKWYAVGNFRKFVLSIEGNPSKANMEKSLHALRHHIVDQYDWNADYCKTISNFASKFEAIAKCK</sequence>
<name>A0A4P9VTS3_9GAMM</name>
<evidence type="ECO:0000313" key="2">
    <source>
        <dbReference type="Proteomes" id="UP000257039"/>
    </source>
</evidence>
<accession>A0A4P9VTS3</accession>
<reference evidence="1 2" key="1">
    <citation type="submission" date="2017-04" db="EMBL/GenBank/DDBJ databases">
        <title>Draft genome sequence of Zooshikella ganghwensis VG4 isolated from Red Sea sediments.</title>
        <authorList>
            <person name="Rehman Z."/>
            <person name="Alam I."/>
            <person name="Kamau A."/>
            <person name="Bajic V."/>
            <person name="Leiknes T."/>
        </authorList>
    </citation>
    <scope>NUCLEOTIDE SEQUENCE [LARGE SCALE GENOMIC DNA]</scope>
    <source>
        <strain evidence="1 2">VG4</strain>
    </source>
</reference>